<keyword evidence="1" id="KW-0732">Signal</keyword>
<evidence type="ECO:0008006" key="3">
    <source>
        <dbReference type="Google" id="ProtNLM"/>
    </source>
</evidence>
<evidence type="ECO:0000256" key="1">
    <source>
        <dbReference type="SAM" id="SignalP"/>
    </source>
</evidence>
<feature type="chain" id="PRO_5030624137" description="VWFA domain-containing protein" evidence="1">
    <location>
        <begin position="22"/>
        <end position="477"/>
    </location>
</feature>
<proteinExistence type="predicted"/>
<reference evidence="2" key="1">
    <citation type="submission" date="2021-01" db="EMBL/GenBank/DDBJ databases">
        <authorList>
            <person name="Corre E."/>
            <person name="Pelletier E."/>
            <person name="Niang G."/>
            <person name="Scheremetjew M."/>
            <person name="Finn R."/>
            <person name="Kale V."/>
            <person name="Holt S."/>
            <person name="Cochrane G."/>
            <person name="Meng A."/>
            <person name="Brown T."/>
            <person name="Cohen L."/>
        </authorList>
    </citation>
    <scope>NUCLEOTIDE SEQUENCE</scope>
    <source>
        <strain evidence="2">Pop2</strain>
    </source>
</reference>
<dbReference type="AlphaFoldDB" id="A0A7S1ZL50"/>
<feature type="signal peptide" evidence="1">
    <location>
        <begin position="1"/>
        <end position="21"/>
    </location>
</feature>
<accession>A0A7S1ZL50</accession>
<sequence>MKFLKAATAVIAALVVTPASAFTVSPTAFVQSSSTRHSSPRTILHISSWGDDGPRGNQVVEEADPETKIQAYLKQPQPVEARSNLDGTCLVSGLVKTKERTDQTIFDLLNLEDSAFKFDKIVAFVDDVKFAKKRLLSRHARYTGLLDRLDFSEAIAAGALPTVEQLDGVKSWVAVVSGGEGVDIVSELTQISGTAKAATSIENVAVLVTDATSLDEAAAKAAVESFASDSFSFTVIATGPINDKVEGSMPYMISELGTANGTVSAEQSFSRDEGLRMITTALALESGKNKAMTFTEVTDVNQTETKLVRGLRECGFTRPQEIEHMISKGPEAYMKAIEEFRTRVPKALPQDQWWAAEQEKLEAKEREKQKTADKDMAEKKKKEIDDIAREWAKREYFRKCMAGDMPYSEDEYIKSVWDRALFEGDLKYRMLHGQATDERRELAEFKKKQEKKKQVMLERAKAAMADLLDEDDDDDEE</sequence>
<protein>
    <recommendedName>
        <fullName evidence="3">VWFA domain-containing protein</fullName>
    </recommendedName>
</protein>
<name>A0A7S1ZL50_9STRA</name>
<gene>
    <name evidence="2" type="ORF">DBRI1063_LOCUS16966</name>
</gene>
<dbReference type="EMBL" id="HBGN01026374">
    <property type="protein sequence ID" value="CAD9341787.1"/>
    <property type="molecule type" value="Transcribed_RNA"/>
</dbReference>
<evidence type="ECO:0000313" key="2">
    <source>
        <dbReference type="EMBL" id="CAD9341787.1"/>
    </source>
</evidence>
<organism evidence="2">
    <name type="scientific">Ditylum brightwellii</name>
    <dbReference type="NCBI Taxonomy" id="49249"/>
    <lineage>
        <taxon>Eukaryota</taxon>
        <taxon>Sar</taxon>
        <taxon>Stramenopiles</taxon>
        <taxon>Ochrophyta</taxon>
        <taxon>Bacillariophyta</taxon>
        <taxon>Mediophyceae</taxon>
        <taxon>Lithodesmiophycidae</taxon>
        <taxon>Lithodesmiales</taxon>
        <taxon>Lithodesmiaceae</taxon>
        <taxon>Ditylum</taxon>
    </lineage>
</organism>